<gene>
    <name evidence="3" type="ORF">DCP95_00090</name>
</gene>
<dbReference type="GO" id="GO:0003677">
    <property type="term" value="F:DNA binding"/>
    <property type="evidence" value="ECO:0007669"/>
    <property type="project" value="UniProtKB-KW"/>
</dbReference>
<evidence type="ECO:0000259" key="2">
    <source>
        <dbReference type="Pfam" id="PF01709"/>
    </source>
</evidence>
<dbReference type="Pfam" id="PF01709">
    <property type="entry name" value="Transcrip_reg"/>
    <property type="match status" value="1"/>
</dbReference>
<name>A0A3C1K8F5_9MICO</name>
<proteinExistence type="predicted"/>
<dbReference type="Proteomes" id="UP000257479">
    <property type="component" value="Unassembled WGS sequence"/>
</dbReference>
<dbReference type="EMBL" id="DMNG01000001">
    <property type="protein sequence ID" value="HAN22959.1"/>
    <property type="molecule type" value="Genomic_DNA"/>
</dbReference>
<dbReference type="SUPFAM" id="SSF75625">
    <property type="entry name" value="YebC-like"/>
    <property type="match status" value="1"/>
</dbReference>
<evidence type="ECO:0000313" key="3">
    <source>
        <dbReference type="EMBL" id="HAN22959.1"/>
    </source>
</evidence>
<keyword evidence="1 3" id="KW-0238">DNA-binding</keyword>
<dbReference type="InterPro" id="IPR029072">
    <property type="entry name" value="YebC-like"/>
</dbReference>
<comment type="caution">
    <text evidence="3">The sequence shown here is derived from an EMBL/GenBank/DDBJ whole genome shotgun (WGS) entry which is preliminary data.</text>
</comment>
<dbReference type="AlphaFoldDB" id="A0A3C1K8F5"/>
<evidence type="ECO:0000313" key="4">
    <source>
        <dbReference type="Proteomes" id="UP000257479"/>
    </source>
</evidence>
<accession>A0A3C1K8F5</accession>
<feature type="domain" description="TACO1/YebC-like second and third" evidence="2">
    <location>
        <begin position="3"/>
        <end position="48"/>
    </location>
</feature>
<sequence>AGIEYESADVEFVPTLKVEIDAETARKVFRLIDALEDSDDVQNVYSNFDLTAEVQAELEEDE</sequence>
<dbReference type="InterPro" id="IPR026564">
    <property type="entry name" value="Transcrip_reg_TACO1-like_dom3"/>
</dbReference>
<protein>
    <submittedName>
        <fullName evidence="3">YebC/PmpR family DNA-binding transcriptional regulator</fullName>
    </submittedName>
</protein>
<feature type="non-terminal residue" evidence="3">
    <location>
        <position position="1"/>
    </location>
</feature>
<reference evidence="3 4" key="1">
    <citation type="journal article" date="2018" name="Nat. Biotechnol.">
        <title>A standardized bacterial taxonomy based on genome phylogeny substantially revises the tree of life.</title>
        <authorList>
            <person name="Parks D.H."/>
            <person name="Chuvochina M."/>
            <person name="Waite D.W."/>
            <person name="Rinke C."/>
            <person name="Skarshewski A."/>
            <person name="Chaumeil P.A."/>
            <person name="Hugenholtz P."/>
        </authorList>
    </citation>
    <scope>NUCLEOTIDE SEQUENCE [LARGE SCALE GENOMIC DNA]</scope>
    <source>
        <strain evidence="3">UBA9152</strain>
    </source>
</reference>
<dbReference type="Gene3D" id="3.30.70.980">
    <property type="match status" value="2"/>
</dbReference>
<dbReference type="InterPro" id="IPR048300">
    <property type="entry name" value="TACO1_YebC-like_2nd/3rd_dom"/>
</dbReference>
<evidence type="ECO:0000256" key="1">
    <source>
        <dbReference type="ARBA" id="ARBA00023125"/>
    </source>
</evidence>
<organism evidence="3 4">
    <name type="scientific">Microbacterium ginsengisoli</name>
    <dbReference type="NCBI Taxonomy" id="400772"/>
    <lineage>
        <taxon>Bacteria</taxon>
        <taxon>Bacillati</taxon>
        <taxon>Actinomycetota</taxon>
        <taxon>Actinomycetes</taxon>
        <taxon>Micrococcales</taxon>
        <taxon>Microbacteriaceae</taxon>
        <taxon>Microbacterium</taxon>
    </lineage>
</organism>